<proteinExistence type="predicted"/>
<evidence type="ECO:0000313" key="3">
    <source>
        <dbReference type="Proteomes" id="UP000742024"/>
    </source>
</evidence>
<organism evidence="2 3">
    <name type="scientific">Claviceps arundinis</name>
    <dbReference type="NCBI Taxonomy" id="1623583"/>
    <lineage>
        <taxon>Eukaryota</taxon>
        <taxon>Fungi</taxon>
        <taxon>Dikarya</taxon>
        <taxon>Ascomycota</taxon>
        <taxon>Pezizomycotina</taxon>
        <taxon>Sordariomycetes</taxon>
        <taxon>Hypocreomycetidae</taxon>
        <taxon>Hypocreales</taxon>
        <taxon>Clavicipitaceae</taxon>
        <taxon>Claviceps</taxon>
    </lineage>
</organism>
<dbReference type="EMBL" id="SRPR01000048">
    <property type="protein sequence ID" value="KAG5963819.1"/>
    <property type="molecule type" value="Genomic_DNA"/>
</dbReference>
<sequence>MDTSLNNNSVEPDVDYEQSTEDDIKEDKPQMDKERKEDRVEVSEHRAKGKDARPNITSLLAGRALMEPGGREKAHYDAETCFVRGRKGHFVNDCYQHHKIAAFEEVDDDDTSKSESGKE</sequence>
<feature type="region of interest" description="Disordered" evidence="1">
    <location>
        <begin position="1"/>
        <end position="55"/>
    </location>
</feature>
<gene>
    <name evidence="2" type="ORF">E4U57_005868</name>
</gene>
<feature type="compositionally biased region" description="Polar residues" evidence="1">
    <location>
        <begin position="1"/>
        <end position="10"/>
    </location>
</feature>
<reference evidence="2 3" key="1">
    <citation type="journal article" date="2020" name="bioRxiv">
        <title>Whole genome comparisons of ergot fungi reveals the divergence and evolution of species within the genus Claviceps are the result of varying mechanisms driving genome evolution and host range expansion.</title>
        <authorList>
            <person name="Wyka S.A."/>
            <person name="Mondo S.J."/>
            <person name="Liu M."/>
            <person name="Dettman J."/>
            <person name="Nalam V."/>
            <person name="Broders K.D."/>
        </authorList>
    </citation>
    <scope>NUCLEOTIDE SEQUENCE [LARGE SCALE GENOMIC DNA]</scope>
    <source>
        <strain evidence="2 3">LM583</strain>
    </source>
</reference>
<dbReference type="Proteomes" id="UP000742024">
    <property type="component" value="Unassembled WGS sequence"/>
</dbReference>
<protein>
    <submittedName>
        <fullName evidence="2">Uncharacterized protein</fullName>
    </submittedName>
</protein>
<accession>A0ABQ7PHF1</accession>
<name>A0ABQ7PHF1_9HYPO</name>
<evidence type="ECO:0000256" key="1">
    <source>
        <dbReference type="SAM" id="MobiDB-lite"/>
    </source>
</evidence>
<feature type="compositionally biased region" description="Acidic residues" evidence="1">
    <location>
        <begin position="12"/>
        <end position="24"/>
    </location>
</feature>
<feature type="compositionally biased region" description="Basic and acidic residues" evidence="1">
    <location>
        <begin position="25"/>
        <end position="53"/>
    </location>
</feature>
<evidence type="ECO:0000313" key="2">
    <source>
        <dbReference type="EMBL" id="KAG5963819.1"/>
    </source>
</evidence>
<keyword evidence="3" id="KW-1185">Reference proteome</keyword>
<comment type="caution">
    <text evidence="2">The sequence shown here is derived from an EMBL/GenBank/DDBJ whole genome shotgun (WGS) entry which is preliminary data.</text>
</comment>